<proteinExistence type="predicted"/>
<evidence type="ECO:0000256" key="2">
    <source>
        <dbReference type="SAM" id="SignalP"/>
    </source>
</evidence>
<feature type="chain" id="PRO_5013353755" evidence="2">
    <location>
        <begin position="39"/>
        <end position="408"/>
    </location>
</feature>
<dbReference type="GeneID" id="93873186"/>
<evidence type="ECO:0000256" key="1">
    <source>
        <dbReference type="SAM" id="MobiDB-lite"/>
    </source>
</evidence>
<protein>
    <submittedName>
        <fullName evidence="3">Uncharacterized protein</fullName>
    </submittedName>
</protein>
<feature type="region of interest" description="Disordered" evidence="1">
    <location>
        <begin position="336"/>
        <end position="364"/>
    </location>
</feature>
<dbReference type="EMBL" id="NTBI01000001">
    <property type="protein sequence ID" value="PAX18515.1"/>
    <property type="molecule type" value="Genomic_DNA"/>
</dbReference>
<feature type="region of interest" description="Disordered" evidence="1">
    <location>
        <begin position="180"/>
        <end position="213"/>
    </location>
</feature>
<reference evidence="3 4" key="1">
    <citation type="submission" date="2017-08" db="EMBL/GenBank/DDBJ databases">
        <title>WGS of Clinical strains of the CDC Group NO-1 linked to zoonotic infections in humans.</title>
        <authorList>
            <person name="Bernier A.-M."/>
            <person name="Bernard K."/>
        </authorList>
    </citation>
    <scope>NUCLEOTIDE SEQUENCE [LARGE SCALE GENOMIC DNA]</scope>
    <source>
        <strain evidence="3 4">NML91-0035</strain>
    </source>
</reference>
<gene>
    <name evidence="3" type="ORF">CLI92_01430</name>
</gene>
<sequence>MPRPDRSAPQRHTQAGLRLICQGLLALGLMAAAPLAQALTAPAGWAMQTQQNMTAFVPPGLSQQEQGRFVMLLSAPLPMNGLPLQEWARQMADRLSDSYGKLLSRGSPGFQAPLWRVQHRLQVQGQALNAFYHAFVHAPDQARIAVMLGQDALLQRYAEGGAQIIASALREAPAISAAAQASAAANNRGNDHSPVGRQRPALSPQPQAGQHRQAASALLPFAPGDIHAVLNQIETSYEVYGLEVIETTHVLLKNGRLYTNGQAQGQWRKADSGYQQRGQGGGWHALPGDTAHGLTAQALVGSFNADRGASFGTTSTVTRNRLRLLANGRFEADRGFSGHTQMGDAITTPRASTSRSHSREGQGTWRLLGPHVLELRGDDGRTRQLIGYFTDAQRRWLNLDQTAYQRSQ</sequence>
<comment type="caution">
    <text evidence="3">The sequence shown here is derived from an EMBL/GenBank/DDBJ whole genome shotgun (WGS) entry which is preliminary data.</text>
</comment>
<accession>A0A2A2T8Q2</accession>
<name>A0A2A2T8Q2_9BURK</name>
<dbReference type="RefSeq" id="WP_095541179.1">
    <property type="nucleotide sequence ID" value="NZ_NSJC01000001.1"/>
</dbReference>
<evidence type="ECO:0000313" key="3">
    <source>
        <dbReference type="EMBL" id="PAX18515.1"/>
    </source>
</evidence>
<organism evidence="3 4">
    <name type="scientific">Vandammella animalimorsus</name>
    <dbReference type="NCBI Taxonomy" id="2029117"/>
    <lineage>
        <taxon>Bacteria</taxon>
        <taxon>Pseudomonadati</taxon>
        <taxon>Pseudomonadota</taxon>
        <taxon>Betaproteobacteria</taxon>
        <taxon>Burkholderiales</taxon>
        <taxon>Comamonadaceae</taxon>
        <taxon>Vandammella</taxon>
    </lineage>
</organism>
<evidence type="ECO:0000313" key="4">
    <source>
        <dbReference type="Proteomes" id="UP000217780"/>
    </source>
</evidence>
<dbReference type="Proteomes" id="UP000217780">
    <property type="component" value="Unassembled WGS sequence"/>
</dbReference>
<dbReference type="AlphaFoldDB" id="A0A2A2T8Q2"/>
<feature type="signal peptide" evidence="2">
    <location>
        <begin position="1"/>
        <end position="38"/>
    </location>
</feature>
<keyword evidence="2" id="KW-0732">Signal</keyword>